<reference evidence="2" key="1">
    <citation type="journal article" date="2013" name="Nature">
        <title>Draft genome of the wheat A-genome progenitor Triticum urartu.</title>
        <authorList>
            <person name="Ling H.Q."/>
            <person name="Zhao S."/>
            <person name="Liu D."/>
            <person name="Wang J."/>
            <person name="Sun H."/>
            <person name="Zhang C."/>
            <person name="Fan H."/>
            <person name="Li D."/>
            <person name="Dong L."/>
            <person name="Tao Y."/>
            <person name="Gao C."/>
            <person name="Wu H."/>
            <person name="Li Y."/>
            <person name="Cui Y."/>
            <person name="Guo X."/>
            <person name="Zheng S."/>
            <person name="Wang B."/>
            <person name="Yu K."/>
            <person name="Liang Q."/>
            <person name="Yang W."/>
            <person name="Lou X."/>
            <person name="Chen J."/>
            <person name="Feng M."/>
            <person name="Jian J."/>
            <person name="Zhang X."/>
            <person name="Luo G."/>
            <person name="Jiang Y."/>
            <person name="Liu J."/>
            <person name="Wang Z."/>
            <person name="Sha Y."/>
            <person name="Zhang B."/>
            <person name="Wu H."/>
            <person name="Tang D."/>
            <person name="Shen Q."/>
            <person name="Xue P."/>
            <person name="Zou S."/>
            <person name="Wang X."/>
            <person name="Liu X."/>
            <person name="Wang F."/>
            <person name="Yang Y."/>
            <person name="An X."/>
            <person name="Dong Z."/>
            <person name="Zhang K."/>
            <person name="Zhang X."/>
            <person name="Luo M.C."/>
            <person name="Dvorak J."/>
            <person name="Tong Y."/>
            <person name="Wang J."/>
            <person name="Yang H."/>
            <person name="Li Z."/>
            <person name="Wang D."/>
            <person name="Zhang A."/>
            <person name="Wang J."/>
        </authorList>
    </citation>
    <scope>NUCLEOTIDE SEQUENCE</scope>
    <source>
        <strain evidence="2">cv. G1812</strain>
    </source>
</reference>
<dbReference type="AlphaFoldDB" id="A0A8R7U956"/>
<evidence type="ECO:0000313" key="1">
    <source>
        <dbReference type="EnsemblPlants" id="TuG1812G0400002635.01.T01.cds323457"/>
    </source>
</evidence>
<protein>
    <submittedName>
        <fullName evidence="1">Uncharacterized protein</fullName>
    </submittedName>
</protein>
<dbReference type="EnsemblPlants" id="TuG1812G0400002635.01.T01">
    <property type="protein sequence ID" value="TuG1812G0400002635.01.T01.cds323457"/>
    <property type="gene ID" value="TuG1812G0400002635.01"/>
</dbReference>
<dbReference type="Gramene" id="TuG1812G0400002635.01.T01">
    <property type="protein sequence ID" value="TuG1812G0400002635.01.T01.cds323457"/>
    <property type="gene ID" value="TuG1812G0400002635.01"/>
</dbReference>
<sequence length="44" mass="4927">MPTICHTWGADVLNHVASNGRFIEHCPRPDALQIVITYIGANMY</sequence>
<reference evidence="1" key="2">
    <citation type="submission" date="2018-03" db="EMBL/GenBank/DDBJ databases">
        <title>The Triticum urartu genome reveals the dynamic nature of wheat genome evolution.</title>
        <authorList>
            <person name="Ling H."/>
            <person name="Ma B."/>
            <person name="Shi X."/>
            <person name="Liu H."/>
            <person name="Dong L."/>
            <person name="Sun H."/>
            <person name="Cao Y."/>
            <person name="Gao Q."/>
            <person name="Zheng S."/>
            <person name="Li Y."/>
            <person name="Yu Y."/>
            <person name="Du H."/>
            <person name="Qi M."/>
            <person name="Li Y."/>
            <person name="Yu H."/>
            <person name="Cui Y."/>
            <person name="Wang N."/>
            <person name="Chen C."/>
            <person name="Wu H."/>
            <person name="Zhao Y."/>
            <person name="Zhang J."/>
            <person name="Li Y."/>
            <person name="Zhou W."/>
            <person name="Zhang B."/>
            <person name="Hu W."/>
            <person name="Eijk M."/>
            <person name="Tang J."/>
            <person name="Witsenboer H."/>
            <person name="Zhao S."/>
            <person name="Li Z."/>
            <person name="Zhang A."/>
            <person name="Wang D."/>
            <person name="Liang C."/>
        </authorList>
    </citation>
    <scope>NUCLEOTIDE SEQUENCE [LARGE SCALE GENOMIC DNA]</scope>
    <source>
        <strain evidence="1">cv. G1812</strain>
    </source>
</reference>
<proteinExistence type="predicted"/>
<dbReference type="Proteomes" id="UP000015106">
    <property type="component" value="Chromosome 4"/>
</dbReference>
<name>A0A8R7U956_TRIUA</name>
<keyword evidence="2" id="KW-1185">Reference proteome</keyword>
<accession>A0A8R7U956</accession>
<evidence type="ECO:0000313" key="2">
    <source>
        <dbReference type="Proteomes" id="UP000015106"/>
    </source>
</evidence>
<organism evidence="1 2">
    <name type="scientific">Triticum urartu</name>
    <name type="common">Red wild einkorn</name>
    <name type="synonym">Crithodium urartu</name>
    <dbReference type="NCBI Taxonomy" id="4572"/>
    <lineage>
        <taxon>Eukaryota</taxon>
        <taxon>Viridiplantae</taxon>
        <taxon>Streptophyta</taxon>
        <taxon>Embryophyta</taxon>
        <taxon>Tracheophyta</taxon>
        <taxon>Spermatophyta</taxon>
        <taxon>Magnoliopsida</taxon>
        <taxon>Liliopsida</taxon>
        <taxon>Poales</taxon>
        <taxon>Poaceae</taxon>
        <taxon>BOP clade</taxon>
        <taxon>Pooideae</taxon>
        <taxon>Triticodae</taxon>
        <taxon>Triticeae</taxon>
        <taxon>Triticinae</taxon>
        <taxon>Triticum</taxon>
    </lineage>
</organism>
<reference evidence="1" key="3">
    <citation type="submission" date="2022-06" db="UniProtKB">
        <authorList>
            <consortium name="EnsemblPlants"/>
        </authorList>
    </citation>
    <scope>IDENTIFICATION</scope>
</reference>